<reference evidence="1" key="1">
    <citation type="submission" date="2021-04" db="EMBL/GenBank/DDBJ databases">
        <title>Genome sequence of Woronichinia naegeliana from Washington state freshwater lake bloom.</title>
        <authorList>
            <person name="Dreher T.W."/>
        </authorList>
    </citation>
    <scope>NUCLEOTIDE SEQUENCE</scope>
    <source>
        <strain evidence="1">WA131</strain>
    </source>
</reference>
<dbReference type="EMBL" id="CP073041">
    <property type="protein sequence ID" value="UXE62977.1"/>
    <property type="molecule type" value="Genomic_DNA"/>
</dbReference>
<gene>
    <name evidence="1" type="ORF">KA717_09995</name>
</gene>
<organism evidence="1">
    <name type="scientific">Woronichinia naegeliana WA131</name>
    <dbReference type="NCBI Taxonomy" id="2824559"/>
    <lineage>
        <taxon>Bacteria</taxon>
        <taxon>Bacillati</taxon>
        <taxon>Cyanobacteriota</taxon>
        <taxon>Cyanophyceae</taxon>
        <taxon>Synechococcales</taxon>
        <taxon>Coelosphaeriaceae</taxon>
        <taxon>Woronichinia</taxon>
    </lineage>
</organism>
<dbReference type="KEGG" id="wna:KA717_09995"/>
<name>A0A977L041_9CYAN</name>
<evidence type="ECO:0000313" key="1">
    <source>
        <dbReference type="EMBL" id="UXE62977.1"/>
    </source>
</evidence>
<dbReference type="AlphaFoldDB" id="A0A977L041"/>
<sequence length="59" mass="7107">MVIAFYLHSKGRSLFIFTVRGDRFFLAEGREAIAFYLYREEGDRFFLNREEAIAFLYRS</sequence>
<dbReference type="Proteomes" id="UP001065613">
    <property type="component" value="Chromosome"/>
</dbReference>
<proteinExistence type="predicted"/>
<accession>A0A977L041</accession>
<protein>
    <submittedName>
        <fullName evidence="1">Uncharacterized protein</fullName>
    </submittedName>
</protein>